<evidence type="ECO:0000313" key="2">
    <source>
        <dbReference type="EMBL" id="MCC8392604.1"/>
    </source>
</evidence>
<dbReference type="EMBL" id="JAJITD010000003">
    <property type="protein sequence ID" value="MCC8392604.1"/>
    <property type="molecule type" value="Genomic_DNA"/>
</dbReference>
<keyword evidence="1" id="KW-1133">Transmembrane helix</keyword>
<evidence type="ECO:0000313" key="3">
    <source>
        <dbReference type="Proteomes" id="UP001431019"/>
    </source>
</evidence>
<accession>A0ABS8JS79</accession>
<keyword evidence="1" id="KW-0812">Transmembrane</keyword>
<dbReference type="RefSeq" id="WP_230508802.1">
    <property type="nucleotide sequence ID" value="NZ_JAJITD010000003.1"/>
</dbReference>
<gene>
    <name evidence="2" type="ORF">LJ656_08390</name>
</gene>
<keyword evidence="3" id="KW-1185">Reference proteome</keyword>
<protein>
    <submittedName>
        <fullName evidence="2">Uncharacterized protein</fullName>
    </submittedName>
</protein>
<name>A0ABS8JS79_9BURK</name>
<proteinExistence type="predicted"/>
<comment type="caution">
    <text evidence="2">The sequence shown here is derived from an EMBL/GenBank/DDBJ whole genome shotgun (WGS) entry which is preliminary data.</text>
</comment>
<dbReference type="Proteomes" id="UP001431019">
    <property type="component" value="Unassembled WGS sequence"/>
</dbReference>
<keyword evidence="1" id="KW-0472">Membrane</keyword>
<evidence type="ECO:0000256" key="1">
    <source>
        <dbReference type="SAM" id="Phobius"/>
    </source>
</evidence>
<sequence length="60" mass="6733">MVDGPAWRKIQRAGSIAWVLLLFLTVTISMWVFQSVGRLIVKLKRAPLKRADSLAEPPNS</sequence>
<feature type="transmembrane region" description="Helical" evidence="1">
    <location>
        <begin position="16"/>
        <end position="41"/>
    </location>
</feature>
<organism evidence="2 3">
    <name type="scientific">Paraburkholderia sejongensis</name>
    <dbReference type="NCBI Taxonomy" id="2886946"/>
    <lineage>
        <taxon>Bacteria</taxon>
        <taxon>Pseudomonadati</taxon>
        <taxon>Pseudomonadota</taxon>
        <taxon>Betaproteobacteria</taxon>
        <taxon>Burkholderiales</taxon>
        <taxon>Burkholderiaceae</taxon>
        <taxon>Paraburkholderia</taxon>
    </lineage>
</organism>
<reference evidence="2 3" key="1">
    <citation type="submission" date="2021-11" db="EMBL/GenBank/DDBJ databases">
        <authorList>
            <person name="Oh E.-T."/>
            <person name="Kim S.-B."/>
        </authorList>
    </citation>
    <scope>NUCLEOTIDE SEQUENCE [LARGE SCALE GENOMIC DNA]</scope>
    <source>
        <strain evidence="2 3">MMS20-SJTR3</strain>
    </source>
</reference>